<feature type="compositionally biased region" description="Basic and acidic residues" evidence="1">
    <location>
        <begin position="164"/>
        <end position="175"/>
    </location>
</feature>
<dbReference type="HOGENOM" id="CLU_684548_0_0_4"/>
<dbReference type="Proteomes" id="UP000001680">
    <property type="component" value="Chromosome 3"/>
</dbReference>
<gene>
    <name evidence="2" type="ordered locus">BamMC406_5646</name>
</gene>
<dbReference type="OrthoDB" id="9035768at2"/>
<dbReference type="AlphaFoldDB" id="B1Z5P3"/>
<dbReference type="EMBL" id="CP001027">
    <property type="protein sequence ID" value="ACB68089.1"/>
    <property type="molecule type" value="Genomic_DNA"/>
</dbReference>
<reference evidence="3" key="1">
    <citation type="submission" date="2008-04" db="EMBL/GenBank/DDBJ databases">
        <title>Complete sequence of chromosome 3 of Burkholderia ambifaria MC40-6.</title>
        <authorList>
            <person name="Copeland A."/>
            <person name="Lucas S."/>
            <person name="Lapidus A."/>
            <person name="Glavina del Rio T."/>
            <person name="Dalin E."/>
            <person name="Tice H."/>
            <person name="Pitluck S."/>
            <person name="Chain P."/>
            <person name="Malfatti S."/>
            <person name="Shin M."/>
            <person name="Vergez L."/>
            <person name="Lang D."/>
            <person name="Schmutz J."/>
            <person name="Larimer F."/>
            <person name="Land M."/>
            <person name="Hauser L."/>
            <person name="Kyrpides N."/>
            <person name="Lykidis A."/>
            <person name="Ramette A."/>
            <person name="Konstantinidis K."/>
            <person name="Tiedje J."/>
            <person name="Richardson P."/>
        </authorList>
    </citation>
    <scope>NUCLEOTIDE SEQUENCE [LARGE SCALE GENOMIC DNA]</scope>
    <source>
        <strain evidence="3">MC40-6</strain>
    </source>
</reference>
<protein>
    <submittedName>
        <fullName evidence="2">Uncharacterized protein</fullName>
    </submittedName>
</protein>
<sequence length="408" mass="43659">MNSPIRNNHGHHAADLVQQTQAGAEHMGQLTQARGFTGVKVQHTKMQRARMQHNKMLAAAFYRGKRFAEGMHKPPPPSAQKLMRQLGQRPRPAGSAKAQGKEASAHERPDGQHALEPRHEHEHEHPHEREREHEQGRQQKHGQQQKRERDQQHGDGQQQHRNGHGHDRGSNRQGEEQGQGQGQQSAPRDGQPRRDGRQSGEGRDKPRKFAIGKAGRAKAAARSQPLAATMQLLARQRLGAPDLPAELAAACAKEVLRLAAQIELGPLLAVPMLLAMRSPMALRRNAARLHAHRHAALMQSAATPGKATAVAGLLGVSLDNTLARQSAGIEYSYDDQSIAAVKQRILDTQAALPARGAPAGGAVTGGATGGAIGGQTGAARQGAAKPTAGASDKKFEVRMAPAAPAAKP</sequence>
<feature type="region of interest" description="Disordered" evidence="1">
    <location>
        <begin position="369"/>
        <end position="408"/>
    </location>
</feature>
<organism evidence="2 3">
    <name type="scientific">Burkholderia ambifaria (strain MC40-6)</name>
    <dbReference type="NCBI Taxonomy" id="398577"/>
    <lineage>
        <taxon>Bacteria</taxon>
        <taxon>Pseudomonadati</taxon>
        <taxon>Pseudomonadota</taxon>
        <taxon>Betaproteobacteria</taxon>
        <taxon>Burkholderiales</taxon>
        <taxon>Burkholderiaceae</taxon>
        <taxon>Burkholderia</taxon>
        <taxon>Burkholderia cepacia complex</taxon>
    </lineage>
</organism>
<name>B1Z5P3_BURA4</name>
<feature type="region of interest" description="Disordered" evidence="1">
    <location>
        <begin position="68"/>
        <end position="223"/>
    </location>
</feature>
<evidence type="ECO:0000256" key="1">
    <source>
        <dbReference type="SAM" id="MobiDB-lite"/>
    </source>
</evidence>
<evidence type="ECO:0000313" key="2">
    <source>
        <dbReference type="EMBL" id="ACB68089.1"/>
    </source>
</evidence>
<proteinExistence type="predicted"/>
<evidence type="ECO:0000313" key="3">
    <source>
        <dbReference type="Proteomes" id="UP000001680"/>
    </source>
</evidence>
<feature type="compositionally biased region" description="Basic and acidic residues" evidence="1">
    <location>
        <begin position="190"/>
        <end position="204"/>
    </location>
</feature>
<feature type="compositionally biased region" description="Low complexity" evidence="1">
    <location>
        <begin position="212"/>
        <end position="222"/>
    </location>
</feature>
<feature type="compositionally biased region" description="Basic and acidic residues" evidence="1">
    <location>
        <begin position="99"/>
        <end position="137"/>
    </location>
</feature>
<dbReference type="KEGG" id="bac:BamMC406_5646"/>
<accession>B1Z5P3</accession>